<name>A0A9E4K0Q0_9GAMM</name>
<evidence type="ECO:0000313" key="2">
    <source>
        <dbReference type="Proteomes" id="UP000886687"/>
    </source>
</evidence>
<comment type="caution">
    <text evidence="1">The sequence shown here is derived from an EMBL/GenBank/DDBJ whole genome shotgun (WGS) entry which is preliminary data.</text>
</comment>
<dbReference type="AlphaFoldDB" id="A0A9E4K0Q0"/>
<proteinExistence type="predicted"/>
<organism evidence="1 2">
    <name type="scientific">Candidatus Thiodiazotropha lotti</name>
    <dbReference type="NCBI Taxonomy" id="2792787"/>
    <lineage>
        <taxon>Bacteria</taxon>
        <taxon>Pseudomonadati</taxon>
        <taxon>Pseudomonadota</taxon>
        <taxon>Gammaproteobacteria</taxon>
        <taxon>Chromatiales</taxon>
        <taxon>Sedimenticolaceae</taxon>
        <taxon>Candidatus Thiodiazotropha</taxon>
    </lineage>
</organism>
<dbReference type="EMBL" id="JAEPDI010000001">
    <property type="protein sequence ID" value="MCG7937482.1"/>
    <property type="molecule type" value="Genomic_DNA"/>
</dbReference>
<evidence type="ECO:0000313" key="1">
    <source>
        <dbReference type="EMBL" id="MCG7937482.1"/>
    </source>
</evidence>
<dbReference type="Proteomes" id="UP000886687">
    <property type="component" value="Unassembled WGS sequence"/>
</dbReference>
<protein>
    <submittedName>
        <fullName evidence="1">Uncharacterized protein</fullName>
    </submittedName>
</protein>
<sequence length="92" mass="10692">MNWSWIVQYQLDSSESRSHHNLLTNRGYSPRLYIRSQSIFIPPAHAEPSSAWVISHRAFYSFKEIPMVTIKGRMAVNFVVLYEALDQYDAGN</sequence>
<gene>
    <name evidence="1" type="ORF">JAZ04_01300</name>
</gene>
<reference evidence="1" key="1">
    <citation type="journal article" date="2021" name="Proc. Natl. Acad. Sci. U.S.A.">
        <title>Global biogeography of chemosynthetic symbionts reveals both localized and globally distributed symbiont groups. .</title>
        <authorList>
            <person name="Osvatic J.T."/>
            <person name="Wilkins L.G.E."/>
            <person name="Leibrecht L."/>
            <person name="Leray M."/>
            <person name="Zauner S."/>
            <person name="Polzin J."/>
            <person name="Camacho Y."/>
            <person name="Gros O."/>
            <person name="van Gils J.A."/>
            <person name="Eisen J.A."/>
            <person name="Petersen J.M."/>
            <person name="Yuen B."/>
        </authorList>
    </citation>
    <scope>NUCLEOTIDE SEQUENCE</scope>
    <source>
        <strain evidence="1">MAGL173</strain>
    </source>
</reference>
<accession>A0A9E4K0Q0</accession>